<dbReference type="EMBL" id="BMMX01000009">
    <property type="protein sequence ID" value="GGK91578.1"/>
    <property type="molecule type" value="Genomic_DNA"/>
</dbReference>
<dbReference type="Pfam" id="PF00535">
    <property type="entry name" value="Glycos_transf_2"/>
    <property type="match status" value="1"/>
</dbReference>
<dbReference type="Proteomes" id="UP000656042">
    <property type="component" value="Unassembled WGS sequence"/>
</dbReference>
<keyword evidence="5" id="KW-1185">Reference proteome</keyword>
<evidence type="ECO:0000256" key="2">
    <source>
        <dbReference type="SAM" id="MobiDB-lite"/>
    </source>
</evidence>
<comment type="similarity">
    <text evidence="1">Belongs to the glycosyltransferase 2 family.</text>
</comment>
<dbReference type="SUPFAM" id="SSF53448">
    <property type="entry name" value="Nucleotide-diphospho-sugar transferases"/>
    <property type="match status" value="1"/>
</dbReference>
<dbReference type="AlphaFoldDB" id="A0A8J3FNC9"/>
<evidence type="ECO:0000313" key="5">
    <source>
        <dbReference type="Proteomes" id="UP000656042"/>
    </source>
</evidence>
<organism evidence="4 5">
    <name type="scientific">Mangrovihabitans endophyticus</name>
    <dbReference type="NCBI Taxonomy" id="1751298"/>
    <lineage>
        <taxon>Bacteria</taxon>
        <taxon>Bacillati</taxon>
        <taxon>Actinomycetota</taxon>
        <taxon>Actinomycetes</taxon>
        <taxon>Micromonosporales</taxon>
        <taxon>Micromonosporaceae</taxon>
        <taxon>Mangrovihabitans</taxon>
    </lineage>
</organism>
<feature type="region of interest" description="Disordered" evidence="2">
    <location>
        <begin position="283"/>
        <end position="330"/>
    </location>
</feature>
<feature type="compositionally biased region" description="Basic and acidic residues" evidence="2">
    <location>
        <begin position="315"/>
        <end position="330"/>
    </location>
</feature>
<evidence type="ECO:0000313" key="4">
    <source>
        <dbReference type="EMBL" id="GGK91578.1"/>
    </source>
</evidence>
<accession>A0A8J3FNC9</accession>
<feature type="compositionally biased region" description="Low complexity" evidence="2">
    <location>
        <begin position="303"/>
        <end position="313"/>
    </location>
</feature>
<evidence type="ECO:0000259" key="3">
    <source>
        <dbReference type="Pfam" id="PF00535"/>
    </source>
</evidence>
<comment type="caution">
    <text evidence="4">The sequence shown here is derived from an EMBL/GenBank/DDBJ whole genome shotgun (WGS) entry which is preliminary data.</text>
</comment>
<dbReference type="CDD" id="cd04179">
    <property type="entry name" value="DPM_DPG-synthase_like"/>
    <property type="match status" value="1"/>
</dbReference>
<dbReference type="InterPro" id="IPR050256">
    <property type="entry name" value="Glycosyltransferase_2"/>
</dbReference>
<proteinExistence type="inferred from homology"/>
<reference evidence="4" key="2">
    <citation type="submission" date="2020-09" db="EMBL/GenBank/DDBJ databases">
        <authorList>
            <person name="Sun Q."/>
            <person name="Zhou Y."/>
        </authorList>
    </citation>
    <scope>NUCLEOTIDE SEQUENCE</scope>
    <source>
        <strain evidence="4">CGMCC 4.7299</strain>
    </source>
</reference>
<evidence type="ECO:0000256" key="1">
    <source>
        <dbReference type="ARBA" id="ARBA00006739"/>
    </source>
</evidence>
<reference evidence="4" key="1">
    <citation type="journal article" date="2014" name="Int. J. Syst. Evol. Microbiol.">
        <title>Complete genome sequence of Corynebacterium casei LMG S-19264T (=DSM 44701T), isolated from a smear-ripened cheese.</title>
        <authorList>
            <consortium name="US DOE Joint Genome Institute (JGI-PGF)"/>
            <person name="Walter F."/>
            <person name="Albersmeier A."/>
            <person name="Kalinowski J."/>
            <person name="Ruckert C."/>
        </authorList>
    </citation>
    <scope>NUCLEOTIDE SEQUENCE</scope>
    <source>
        <strain evidence="4">CGMCC 4.7299</strain>
    </source>
</reference>
<dbReference type="PANTHER" id="PTHR48090">
    <property type="entry name" value="UNDECAPRENYL-PHOSPHATE 4-DEOXY-4-FORMAMIDO-L-ARABINOSE TRANSFERASE-RELATED"/>
    <property type="match status" value="1"/>
</dbReference>
<gene>
    <name evidence="4" type="ORF">GCM10012284_26810</name>
</gene>
<dbReference type="Gene3D" id="3.90.550.10">
    <property type="entry name" value="Spore Coat Polysaccharide Biosynthesis Protein SpsA, Chain A"/>
    <property type="match status" value="1"/>
</dbReference>
<feature type="domain" description="Glycosyltransferase 2-like" evidence="3">
    <location>
        <begin position="21"/>
        <end position="143"/>
    </location>
</feature>
<dbReference type="PANTHER" id="PTHR48090:SF7">
    <property type="entry name" value="RFBJ PROTEIN"/>
    <property type="match status" value="1"/>
</dbReference>
<protein>
    <recommendedName>
        <fullName evidence="3">Glycosyltransferase 2-like domain-containing protein</fullName>
    </recommendedName>
</protein>
<dbReference type="InterPro" id="IPR029044">
    <property type="entry name" value="Nucleotide-diphossugar_trans"/>
</dbReference>
<dbReference type="InterPro" id="IPR001173">
    <property type="entry name" value="Glyco_trans_2-like"/>
</dbReference>
<name>A0A8J3FNC9_9ACTN</name>
<sequence>MEPSASSSTTPSDGVKSPTVSVVIPTLNEERNLPHVLAKLPPMVTEVIVVDGGSIDRTVAVAREHRSDVTVVHQTRTGKGNALACGFAACSGDIIVMIDADGSTDPAEIPAFVAELVGGADFVKGSRFGRGGHSHDITRLRKVGNDGLNLVVNTLFGTRFTDLCYGYNAFWARVVPALDLPAITLPRPVDGSKLWGDGFEIETMINIRAAADGLRVGEVGSVEHARLHGQSNLNTFRDGFRVLRTIFSEYGRMRRRERIARRGGAVLVHQRTPAGVATAPVTRMVRPPAPSGPELPRQRTPHAGPGAPAPAGAHRSGDVARLRARTAIDD</sequence>